<proteinExistence type="predicted"/>
<sequence length="77" mass="8683">MIISTNVFKWKALPHAFSDVLLTSANYYALPHQCMEKFYVSFRYVVNAMSGEQRLNLNITVILGSTMVKAILVALTV</sequence>
<keyword evidence="2" id="KW-1185">Reference proteome</keyword>
<protein>
    <submittedName>
        <fullName evidence="1">CLUMA_CG002850, isoform A</fullName>
    </submittedName>
</protein>
<dbReference type="AlphaFoldDB" id="A0A1J1HMZ6"/>
<reference evidence="1 2" key="1">
    <citation type="submission" date="2015-04" db="EMBL/GenBank/DDBJ databases">
        <authorList>
            <person name="Syromyatnikov M.Y."/>
            <person name="Popov V.N."/>
        </authorList>
    </citation>
    <scope>NUCLEOTIDE SEQUENCE [LARGE SCALE GENOMIC DNA]</scope>
</reference>
<evidence type="ECO:0000313" key="2">
    <source>
        <dbReference type="Proteomes" id="UP000183832"/>
    </source>
</evidence>
<dbReference type="EMBL" id="CVRI01000010">
    <property type="protein sequence ID" value="CRK88764.1"/>
    <property type="molecule type" value="Genomic_DNA"/>
</dbReference>
<name>A0A1J1HMZ6_9DIPT</name>
<dbReference type="Proteomes" id="UP000183832">
    <property type="component" value="Unassembled WGS sequence"/>
</dbReference>
<evidence type="ECO:0000313" key="1">
    <source>
        <dbReference type="EMBL" id="CRK88764.1"/>
    </source>
</evidence>
<accession>A0A1J1HMZ6</accession>
<gene>
    <name evidence="1" type="ORF">CLUMA_CG002850</name>
</gene>
<organism evidence="1 2">
    <name type="scientific">Clunio marinus</name>
    <dbReference type="NCBI Taxonomy" id="568069"/>
    <lineage>
        <taxon>Eukaryota</taxon>
        <taxon>Metazoa</taxon>
        <taxon>Ecdysozoa</taxon>
        <taxon>Arthropoda</taxon>
        <taxon>Hexapoda</taxon>
        <taxon>Insecta</taxon>
        <taxon>Pterygota</taxon>
        <taxon>Neoptera</taxon>
        <taxon>Endopterygota</taxon>
        <taxon>Diptera</taxon>
        <taxon>Nematocera</taxon>
        <taxon>Chironomoidea</taxon>
        <taxon>Chironomidae</taxon>
        <taxon>Clunio</taxon>
    </lineage>
</organism>